<keyword evidence="2" id="KW-0808">Transferase</keyword>
<dbReference type="RefSeq" id="WP_109019412.1">
    <property type="nucleotide sequence ID" value="NZ_AP025028.1"/>
</dbReference>
<dbReference type="SUPFAM" id="SSF53448">
    <property type="entry name" value="Nucleotide-diphospho-sugar transferases"/>
    <property type="match status" value="1"/>
</dbReference>
<proteinExistence type="predicted"/>
<dbReference type="Gene3D" id="3.90.550.10">
    <property type="entry name" value="Spore Coat Polysaccharide Biosynthesis Protein SpsA, Chain A"/>
    <property type="match status" value="1"/>
</dbReference>
<sequence>MPKLSIITINFNNRKGLEKTIESVRSQSWKDFEHIIIDGGSTDGSAEYLKKNAHLFSYWVSEKDNGIYHAMNKGIVHANGDYCQFLNSGDVLNRMDSFKNLWEKYEEVTGEQVYDLIYSNMETHYNGKSPENKLYLSELSPFYLAIEIINHQSQFISTKILKTINGYDETYRLASDYELFLRLVLIEKVKYIHIPVIVCNYDMIGLSSSPEMGKKYQKERDEIRSRYFPDELKRAKEMEFFQTSSSFSLVKPDDLALSLAKVISNKLITAVSSSGILSKLVRTLVRICYFTFNILRLRFIK</sequence>
<gene>
    <name evidence="2" type="ORF">LPTSP3_g20950</name>
</gene>
<dbReference type="InterPro" id="IPR029044">
    <property type="entry name" value="Nucleotide-diphossugar_trans"/>
</dbReference>
<feature type="domain" description="Glycosyltransferase 2-like" evidence="1">
    <location>
        <begin position="5"/>
        <end position="120"/>
    </location>
</feature>
<protein>
    <submittedName>
        <fullName evidence="2">Glycosyl transferase</fullName>
    </submittedName>
</protein>
<reference evidence="2 3" key="1">
    <citation type="submission" date="2021-08" db="EMBL/GenBank/DDBJ databases">
        <title>Complete genome sequence of Leptospira kobayashii strain E30.</title>
        <authorList>
            <person name="Nakao R."/>
            <person name="Nakamura S."/>
            <person name="Masuzawa T."/>
            <person name="Koizumi N."/>
        </authorList>
    </citation>
    <scope>NUCLEOTIDE SEQUENCE [LARGE SCALE GENOMIC DNA]</scope>
    <source>
        <strain evidence="2 3">E30</strain>
    </source>
</reference>
<organism evidence="2 3">
    <name type="scientific">Leptospira kobayashii</name>
    <dbReference type="NCBI Taxonomy" id="1917830"/>
    <lineage>
        <taxon>Bacteria</taxon>
        <taxon>Pseudomonadati</taxon>
        <taxon>Spirochaetota</taxon>
        <taxon>Spirochaetia</taxon>
        <taxon>Leptospirales</taxon>
        <taxon>Leptospiraceae</taxon>
        <taxon>Leptospira</taxon>
    </lineage>
</organism>
<accession>A0ABM7UJZ6</accession>
<evidence type="ECO:0000259" key="1">
    <source>
        <dbReference type="Pfam" id="PF00535"/>
    </source>
</evidence>
<dbReference type="Pfam" id="PF00535">
    <property type="entry name" value="Glycos_transf_2"/>
    <property type="match status" value="1"/>
</dbReference>
<evidence type="ECO:0000313" key="2">
    <source>
        <dbReference type="EMBL" id="BDA79165.1"/>
    </source>
</evidence>
<dbReference type="EMBL" id="AP025028">
    <property type="protein sequence ID" value="BDA79165.1"/>
    <property type="molecule type" value="Genomic_DNA"/>
</dbReference>
<evidence type="ECO:0000313" key="3">
    <source>
        <dbReference type="Proteomes" id="UP000245263"/>
    </source>
</evidence>
<dbReference type="PANTHER" id="PTHR22916:SF67">
    <property type="entry name" value="COLANIC ACID BIOSYNTHESIS GLYCOSYL TRANSFERASE WCAE-RELATED"/>
    <property type="match status" value="1"/>
</dbReference>
<dbReference type="Proteomes" id="UP000245263">
    <property type="component" value="Chromosome 1"/>
</dbReference>
<keyword evidence="3" id="KW-1185">Reference proteome</keyword>
<name>A0ABM7UJZ6_9LEPT</name>
<dbReference type="PANTHER" id="PTHR22916">
    <property type="entry name" value="GLYCOSYLTRANSFERASE"/>
    <property type="match status" value="1"/>
</dbReference>
<dbReference type="CDD" id="cd06433">
    <property type="entry name" value="GT_2_WfgS_like"/>
    <property type="match status" value="1"/>
</dbReference>
<dbReference type="InterPro" id="IPR001173">
    <property type="entry name" value="Glyco_trans_2-like"/>
</dbReference>
<dbReference type="GO" id="GO:0016740">
    <property type="term" value="F:transferase activity"/>
    <property type="evidence" value="ECO:0007669"/>
    <property type="project" value="UniProtKB-KW"/>
</dbReference>